<evidence type="ECO:0000256" key="1">
    <source>
        <dbReference type="ARBA" id="ARBA00022801"/>
    </source>
</evidence>
<dbReference type="RefSeq" id="WP_230526735.1">
    <property type="nucleotide sequence ID" value="NZ_JAJGAK010000001.1"/>
</dbReference>
<comment type="similarity">
    <text evidence="2">Belongs to the trehalose phosphatase family.</text>
</comment>
<protein>
    <recommendedName>
        <fullName evidence="2">Trehalose 6-phosphate phosphatase</fullName>
        <ecNumber evidence="2">3.1.3.12</ecNumber>
    </recommendedName>
</protein>
<dbReference type="Proteomes" id="UP001165293">
    <property type="component" value="Unassembled WGS sequence"/>
</dbReference>
<keyword evidence="1 2" id="KW-0378">Hydrolase</keyword>
<evidence type="ECO:0000313" key="5">
    <source>
        <dbReference type="Proteomes" id="UP001165293"/>
    </source>
</evidence>
<dbReference type="InterPro" id="IPR003337">
    <property type="entry name" value="Trehalose_PPase"/>
</dbReference>
<dbReference type="EC" id="3.1.3.12" evidence="2"/>
<keyword evidence="5" id="KW-1185">Reference proteome</keyword>
<dbReference type="Pfam" id="PF02358">
    <property type="entry name" value="Trehalose_PPase"/>
    <property type="match status" value="1"/>
</dbReference>
<reference evidence="4" key="1">
    <citation type="submission" date="2021-10" db="EMBL/GenBank/DDBJ databases">
        <authorList>
            <person name="Lyu M."/>
            <person name="Wang X."/>
            <person name="Meng X."/>
            <person name="Xu K."/>
        </authorList>
    </citation>
    <scope>NUCLEOTIDE SEQUENCE</scope>
    <source>
        <strain evidence="4">A6</strain>
    </source>
</reference>
<comment type="function">
    <text evidence="2">Removes the phosphate from trehalose 6-phosphate to produce free trehalose.</text>
</comment>
<sequence length="269" mass="28752">MEGLARTDTPDQTTPRPQPPLPARDWALFFDVDGCLLDFAAHPSDVIVPEGLQRHVLKLASMLDGALAIVSGRAIDALDETFPELQHLPAAGMHGLERREIHGQRTHAPKPPAALDTVLAEAIHVSSAHPGTLVERKGPNLAMHWRAATMPELARDAFRAFAAATLRLLPDYVVQGGDMVLELRPGGATPDKGDAVETFLMSPPFAGRVPVFVGDDLTDEHAFSVVNERGGLSVLVGAREPSVARWHLADPASVRAWIARAAAHDGASA</sequence>
<dbReference type="PANTHER" id="PTHR43768:SF3">
    <property type="entry name" value="TREHALOSE 6-PHOSPHATE PHOSPHATASE"/>
    <property type="match status" value="1"/>
</dbReference>
<proteinExistence type="inferred from homology"/>
<feature type="compositionally biased region" description="Low complexity" evidence="3">
    <location>
        <begin position="1"/>
        <end position="15"/>
    </location>
</feature>
<keyword evidence="2" id="KW-0479">Metal-binding</keyword>
<dbReference type="InterPro" id="IPR036412">
    <property type="entry name" value="HAD-like_sf"/>
</dbReference>
<comment type="caution">
    <text evidence="4">The sequence shown here is derived from an EMBL/GenBank/DDBJ whole genome shotgun (WGS) entry which is preliminary data.</text>
</comment>
<dbReference type="InterPro" id="IPR044651">
    <property type="entry name" value="OTSB-like"/>
</dbReference>
<gene>
    <name evidence="4" type="primary">otsB</name>
    <name evidence="4" type="ORF">LK996_08885</name>
</gene>
<comment type="pathway">
    <text evidence="2">Glycan biosynthesis; trehalose biosynthesis.</text>
</comment>
<dbReference type="InterPro" id="IPR023214">
    <property type="entry name" value="HAD_sf"/>
</dbReference>
<comment type="cofactor">
    <cofactor evidence="2">
        <name>Mg(2+)</name>
        <dbReference type="ChEBI" id="CHEBI:18420"/>
    </cofactor>
</comment>
<organism evidence="4 5">
    <name type="scientific">Noviluteimonas lactosilytica</name>
    <dbReference type="NCBI Taxonomy" id="2888523"/>
    <lineage>
        <taxon>Bacteria</taxon>
        <taxon>Pseudomonadati</taxon>
        <taxon>Pseudomonadota</taxon>
        <taxon>Gammaproteobacteria</taxon>
        <taxon>Lysobacterales</taxon>
        <taxon>Lysobacteraceae</taxon>
        <taxon>Noviluteimonas</taxon>
    </lineage>
</organism>
<evidence type="ECO:0000256" key="2">
    <source>
        <dbReference type="RuleBase" id="RU361117"/>
    </source>
</evidence>
<evidence type="ECO:0000313" key="4">
    <source>
        <dbReference type="EMBL" id="MCC8363188.1"/>
    </source>
</evidence>
<dbReference type="Gene3D" id="3.40.50.1000">
    <property type="entry name" value="HAD superfamily/HAD-like"/>
    <property type="match status" value="1"/>
</dbReference>
<keyword evidence="2" id="KW-0460">Magnesium</keyword>
<evidence type="ECO:0000256" key="3">
    <source>
        <dbReference type="SAM" id="MobiDB-lite"/>
    </source>
</evidence>
<dbReference type="EMBL" id="JAJGAK010000001">
    <property type="protein sequence ID" value="MCC8363188.1"/>
    <property type="molecule type" value="Genomic_DNA"/>
</dbReference>
<feature type="region of interest" description="Disordered" evidence="3">
    <location>
        <begin position="1"/>
        <end position="23"/>
    </location>
</feature>
<dbReference type="NCBIfam" id="TIGR00685">
    <property type="entry name" value="T6PP"/>
    <property type="match status" value="1"/>
</dbReference>
<comment type="catalytic activity">
    <reaction evidence="2">
        <text>alpha,alpha-trehalose 6-phosphate + H2O = alpha,alpha-trehalose + phosphate</text>
        <dbReference type="Rhea" id="RHEA:23420"/>
        <dbReference type="ChEBI" id="CHEBI:15377"/>
        <dbReference type="ChEBI" id="CHEBI:16551"/>
        <dbReference type="ChEBI" id="CHEBI:43474"/>
        <dbReference type="ChEBI" id="CHEBI:58429"/>
        <dbReference type="EC" id="3.1.3.12"/>
    </reaction>
</comment>
<dbReference type="GO" id="GO:0004805">
    <property type="term" value="F:trehalose-phosphatase activity"/>
    <property type="evidence" value="ECO:0007669"/>
    <property type="project" value="UniProtKB-EC"/>
</dbReference>
<name>A0ABS8JHW1_9GAMM</name>
<dbReference type="Gene3D" id="3.30.70.1020">
    <property type="entry name" value="Trehalose-6-phosphate phosphatase related protein, domain 2"/>
    <property type="match status" value="1"/>
</dbReference>
<dbReference type="PANTHER" id="PTHR43768">
    <property type="entry name" value="TREHALOSE 6-PHOSPHATE PHOSPHATASE"/>
    <property type="match status" value="1"/>
</dbReference>
<dbReference type="SUPFAM" id="SSF56784">
    <property type="entry name" value="HAD-like"/>
    <property type="match status" value="1"/>
</dbReference>
<accession>A0ABS8JHW1</accession>